<accession>A0A9P4R587</accession>
<keyword evidence="2" id="KW-0472">Membrane</keyword>
<evidence type="ECO:0000313" key="3">
    <source>
        <dbReference type="EMBL" id="KAF2737201.1"/>
    </source>
</evidence>
<keyword evidence="4" id="KW-1185">Reference proteome</keyword>
<dbReference type="OrthoDB" id="4148767at2759"/>
<dbReference type="Proteomes" id="UP000799444">
    <property type="component" value="Unassembled WGS sequence"/>
</dbReference>
<dbReference type="AlphaFoldDB" id="A0A9P4R587"/>
<comment type="caution">
    <text evidence="3">The sequence shown here is derived from an EMBL/GenBank/DDBJ whole genome shotgun (WGS) entry which is preliminary data.</text>
</comment>
<gene>
    <name evidence="3" type="ORF">EJ04DRAFT_510548</name>
</gene>
<evidence type="ECO:0000256" key="2">
    <source>
        <dbReference type="SAM" id="Phobius"/>
    </source>
</evidence>
<feature type="region of interest" description="Disordered" evidence="1">
    <location>
        <begin position="73"/>
        <end position="134"/>
    </location>
</feature>
<dbReference type="EMBL" id="ML996118">
    <property type="protein sequence ID" value="KAF2737201.1"/>
    <property type="molecule type" value="Genomic_DNA"/>
</dbReference>
<proteinExistence type="predicted"/>
<evidence type="ECO:0000256" key="1">
    <source>
        <dbReference type="SAM" id="MobiDB-lite"/>
    </source>
</evidence>
<reference evidence="3" key="1">
    <citation type="journal article" date="2020" name="Stud. Mycol.">
        <title>101 Dothideomycetes genomes: a test case for predicting lifestyles and emergence of pathogens.</title>
        <authorList>
            <person name="Haridas S."/>
            <person name="Albert R."/>
            <person name="Binder M."/>
            <person name="Bloem J."/>
            <person name="Labutti K."/>
            <person name="Salamov A."/>
            <person name="Andreopoulos B."/>
            <person name="Baker S."/>
            <person name="Barry K."/>
            <person name="Bills G."/>
            <person name="Bluhm B."/>
            <person name="Cannon C."/>
            <person name="Castanera R."/>
            <person name="Culley D."/>
            <person name="Daum C."/>
            <person name="Ezra D."/>
            <person name="Gonzalez J."/>
            <person name="Henrissat B."/>
            <person name="Kuo A."/>
            <person name="Liang C."/>
            <person name="Lipzen A."/>
            <person name="Lutzoni F."/>
            <person name="Magnuson J."/>
            <person name="Mondo S."/>
            <person name="Nolan M."/>
            <person name="Ohm R."/>
            <person name="Pangilinan J."/>
            <person name="Park H.-J."/>
            <person name="Ramirez L."/>
            <person name="Alfaro M."/>
            <person name="Sun H."/>
            <person name="Tritt A."/>
            <person name="Yoshinaga Y."/>
            <person name="Zwiers L.-H."/>
            <person name="Turgeon B."/>
            <person name="Goodwin S."/>
            <person name="Spatafora J."/>
            <person name="Crous P."/>
            <person name="Grigoriev I."/>
        </authorList>
    </citation>
    <scope>NUCLEOTIDE SEQUENCE</scope>
    <source>
        <strain evidence="3">CBS 125425</strain>
    </source>
</reference>
<name>A0A9P4R587_9PLEO</name>
<sequence length="281" mass="32244">MGVTVSHTTLAPVSLASTIIGFISFAFTIGTFLNVFWSSLQTIWGASSEIEDYLSNLKQGLLEERRHLRRVRRRLKSERKEARDSSQGHGRGRSRSGGGGGRSGTRARRNSGAGKHVHMNFDRDIQSQNSRGESASLRAMRLAIRDMIRSFRRLEHPFLKDEYQNMSSGTWSTTDPVNGKTYMNEADEEYYIDSHMQQSNRQGGEYKICGWKERWLWLRRKDGVVSLSEGLSRIETRRTAHEVDEVWMMMNDVGRDMERVVSAIEGLEDRLRRVVGVRRVD</sequence>
<protein>
    <submittedName>
        <fullName evidence="3">Uncharacterized protein</fullName>
    </submittedName>
</protein>
<keyword evidence="2" id="KW-1133">Transmembrane helix</keyword>
<evidence type="ECO:0000313" key="4">
    <source>
        <dbReference type="Proteomes" id="UP000799444"/>
    </source>
</evidence>
<feature type="transmembrane region" description="Helical" evidence="2">
    <location>
        <begin position="15"/>
        <end position="37"/>
    </location>
</feature>
<keyword evidence="2" id="KW-0812">Transmembrane</keyword>
<organism evidence="3 4">
    <name type="scientific">Polyplosphaeria fusca</name>
    <dbReference type="NCBI Taxonomy" id="682080"/>
    <lineage>
        <taxon>Eukaryota</taxon>
        <taxon>Fungi</taxon>
        <taxon>Dikarya</taxon>
        <taxon>Ascomycota</taxon>
        <taxon>Pezizomycotina</taxon>
        <taxon>Dothideomycetes</taxon>
        <taxon>Pleosporomycetidae</taxon>
        <taxon>Pleosporales</taxon>
        <taxon>Tetraplosphaeriaceae</taxon>
        <taxon>Polyplosphaeria</taxon>
    </lineage>
</organism>